<accession>A0A5P1FCN9</accession>
<evidence type="ECO:0000313" key="3">
    <source>
        <dbReference type="Proteomes" id="UP000243459"/>
    </source>
</evidence>
<reference evidence="3" key="1">
    <citation type="journal article" date="2017" name="Nat. Commun.">
        <title>The asparagus genome sheds light on the origin and evolution of a young Y chromosome.</title>
        <authorList>
            <person name="Harkess A."/>
            <person name="Zhou J."/>
            <person name="Xu C."/>
            <person name="Bowers J.E."/>
            <person name="Van der Hulst R."/>
            <person name="Ayyampalayam S."/>
            <person name="Mercati F."/>
            <person name="Riccardi P."/>
            <person name="McKain M.R."/>
            <person name="Kakrana A."/>
            <person name="Tang H."/>
            <person name="Ray J."/>
            <person name="Groenendijk J."/>
            <person name="Arikit S."/>
            <person name="Mathioni S.M."/>
            <person name="Nakano M."/>
            <person name="Shan H."/>
            <person name="Telgmann-Rauber A."/>
            <person name="Kanno A."/>
            <person name="Yue Z."/>
            <person name="Chen H."/>
            <person name="Li W."/>
            <person name="Chen Y."/>
            <person name="Xu X."/>
            <person name="Zhang Y."/>
            <person name="Luo S."/>
            <person name="Chen H."/>
            <person name="Gao J."/>
            <person name="Mao Z."/>
            <person name="Pires J.C."/>
            <person name="Luo M."/>
            <person name="Kudrna D."/>
            <person name="Wing R.A."/>
            <person name="Meyers B.C."/>
            <person name="Yi K."/>
            <person name="Kong H."/>
            <person name="Lavrijsen P."/>
            <person name="Sunseri F."/>
            <person name="Falavigna A."/>
            <person name="Ye Y."/>
            <person name="Leebens-Mack J.H."/>
            <person name="Chen G."/>
        </authorList>
    </citation>
    <scope>NUCLEOTIDE SEQUENCE [LARGE SCALE GENOMIC DNA]</scope>
    <source>
        <strain evidence="3">cv. DH0086</strain>
    </source>
</reference>
<feature type="region of interest" description="Disordered" evidence="1">
    <location>
        <begin position="83"/>
        <end position="104"/>
    </location>
</feature>
<proteinExistence type="predicted"/>
<dbReference type="PANTHER" id="PTHR35324">
    <property type="entry name" value="BNAA08G03750D PROTEIN"/>
    <property type="match status" value="1"/>
</dbReference>
<feature type="region of interest" description="Disordered" evidence="1">
    <location>
        <begin position="1"/>
        <end position="29"/>
    </location>
</feature>
<dbReference type="PANTHER" id="PTHR35324:SF4">
    <property type="entry name" value="EXPRESSED PROTEIN"/>
    <property type="match status" value="1"/>
</dbReference>
<gene>
    <name evidence="2" type="ORF">A4U43_C03F8350</name>
</gene>
<evidence type="ECO:0000313" key="2">
    <source>
        <dbReference type="EMBL" id="ONK74619.1"/>
    </source>
</evidence>
<sequence length="104" mass="11839">MAFIIPKKPSTSNSSTPSSSFEDETNPLSHDVNVTSHLYLKPKGSNEAADGRSFEKEVVLRRIRHRKRVNRIQGAMWSFFTAKRGQEEKEREADGWLEDAFSSP</sequence>
<organism evidence="2 3">
    <name type="scientific">Asparagus officinalis</name>
    <name type="common">Garden asparagus</name>
    <dbReference type="NCBI Taxonomy" id="4686"/>
    <lineage>
        <taxon>Eukaryota</taxon>
        <taxon>Viridiplantae</taxon>
        <taxon>Streptophyta</taxon>
        <taxon>Embryophyta</taxon>
        <taxon>Tracheophyta</taxon>
        <taxon>Spermatophyta</taxon>
        <taxon>Magnoliopsida</taxon>
        <taxon>Liliopsida</taxon>
        <taxon>Asparagales</taxon>
        <taxon>Asparagaceae</taxon>
        <taxon>Asparagoideae</taxon>
        <taxon>Asparagus</taxon>
    </lineage>
</organism>
<protein>
    <submittedName>
        <fullName evidence="2">Uncharacterized protein</fullName>
    </submittedName>
</protein>
<dbReference type="Proteomes" id="UP000243459">
    <property type="component" value="Chromosome 3"/>
</dbReference>
<dbReference type="Gramene" id="ONK74619">
    <property type="protein sequence ID" value="ONK74619"/>
    <property type="gene ID" value="A4U43_C03F8350"/>
</dbReference>
<dbReference type="EMBL" id="CM007383">
    <property type="protein sequence ID" value="ONK74619.1"/>
    <property type="molecule type" value="Genomic_DNA"/>
</dbReference>
<feature type="compositionally biased region" description="Basic and acidic residues" evidence="1">
    <location>
        <begin position="84"/>
        <end position="94"/>
    </location>
</feature>
<dbReference type="AlphaFoldDB" id="A0A5P1FCN9"/>
<keyword evidence="3" id="KW-1185">Reference proteome</keyword>
<name>A0A5P1FCN9_ASPOF</name>
<feature type="compositionally biased region" description="Low complexity" evidence="1">
    <location>
        <begin position="1"/>
        <end position="20"/>
    </location>
</feature>
<evidence type="ECO:0000256" key="1">
    <source>
        <dbReference type="SAM" id="MobiDB-lite"/>
    </source>
</evidence>
<dbReference type="OMA" id="RIQGAMW"/>